<gene>
    <name evidence="1" type="ORF">MNBD_ACTINO01-598</name>
</gene>
<proteinExistence type="predicted"/>
<dbReference type="Gene3D" id="3.40.91.30">
    <property type="match status" value="1"/>
</dbReference>
<reference evidence="1" key="1">
    <citation type="submission" date="2018-06" db="EMBL/GenBank/DDBJ databases">
        <authorList>
            <person name="Zhirakovskaya E."/>
        </authorList>
    </citation>
    <scope>NUCLEOTIDE SEQUENCE</scope>
</reference>
<organism evidence="1">
    <name type="scientific">hydrothermal vent metagenome</name>
    <dbReference type="NCBI Taxonomy" id="652676"/>
    <lineage>
        <taxon>unclassified sequences</taxon>
        <taxon>metagenomes</taxon>
        <taxon>ecological metagenomes</taxon>
    </lineage>
</organism>
<dbReference type="EMBL" id="UOEI01000119">
    <property type="protein sequence ID" value="VAV94207.1"/>
    <property type="molecule type" value="Genomic_DNA"/>
</dbReference>
<protein>
    <recommendedName>
        <fullName evidence="2">Restriction endonuclease domain-containing protein</fullName>
    </recommendedName>
</protein>
<sequence>MDFYDIAWEYEPTAFAIEWDAEGNPTNFFRPDFFLPEDDVYIEITTMSQKLVTKKNKKVRRLREIYPEIRCKVFYQRDYLHLLVKYGLEEPDASIEMVTPTRIPGPPDIIDLGAADAS</sequence>
<name>A0A3B0RQ17_9ZZZZ</name>
<evidence type="ECO:0008006" key="2">
    <source>
        <dbReference type="Google" id="ProtNLM"/>
    </source>
</evidence>
<dbReference type="AlphaFoldDB" id="A0A3B0RQ17"/>
<evidence type="ECO:0000313" key="1">
    <source>
        <dbReference type="EMBL" id="VAV94207.1"/>
    </source>
</evidence>
<accession>A0A3B0RQ17</accession>